<dbReference type="Proteomes" id="UP000694580">
    <property type="component" value="Chromosome 20"/>
</dbReference>
<dbReference type="InterPro" id="IPR050565">
    <property type="entry name" value="LYPA1-2/EST-like"/>
</dbReference>
<organism evidence="12 13">
    <name type="scientific">Denticeps clupeoides</name>
    <name type="common">denticle herring</name>
    <dbReference type="NCBI Taxonomy" id="299321"/>
    <lineage>
        <taxon>Eukaryota</taxon>
        <taxon>Metazoa</taxon>
        <taxon>Chordata</taxon>
        <taxon>Craniata</taxon>
        <taxon>Vertebrata</taxon>
        <taxon>Euteleostomi</taxon>
        <taxon>Actinopterygii</taxon>
        <taxon>Neopterygii</taxon>
        <taxon>Teleostei</taxon>
        <taxon>Clupei</taxon>
        <taxon>Clupeiformes</taxon>
        <taxon>Denticipitoidei</taxon>
        <taxon>Denticipitidae</taxon>
        <taxon>Denticeps</taxon>
    </lineage>
</organism>
<dbReference type="PANTHER" id="PTHR10655">
    <property type="entry name" value="LYSOPHOSPHOLIPASE-RELATED"/>
    <property type="match status" value="1"/>
</dbReference>
<evidence type="ECO:0000256" key="3">
    <source>
        <dbReference type="ARBA" id="ARBA00012423"/>
    </source>
</evidence>
<evidence type="ECO:0000313" key="13">
    <source>
        <dbReference type="Proteomes" id="UP000694580"/>
    </source>
</evidence>
<evidence type="ECO:0000256" key="7">
    <source>
        <dbReference type="ARBA" id="ARBA00023098"/>
    </source>
</evidence>
<name>A0AAY4CC82_9TELE</name>
<evidence type="ECO:0000256" key="9">
    <source>
        <dbReference type="ARBA" id="ARBA00047337"/>
    </source>
</evidence>
<evidence type="ECO:0000313" key="12">
    <source>
        <dbReference type="Ensembl" id="ENSDCDP00010030800.1"/>
    </source>
</evidence>
<reference evidence="12 13" key="1">
    <citation type="submission" date="2020-06" db="EMBL/GenBank/DDBJ databases">
        <authorList>
            <consortium name="Wellcome Sanger Institute Data Sharing"/>
        </authorList>
    </citation>
    <scope>NUCLEOTIDE SEQUENCE [LARGE SCALE GENOMIC DNA]</scope>
</reference>
<evidence type="ECO:0000256" key="2">
    <source>
        <dbReference type="ARBA" id="ARBA00006499"/>
    </source>
</evidence>
<evidence type="ECO:0000259" key="11">
    <source>
        <dbReference type="Pfam" id="PF02230"/>
    </source>
</evidence>
<sequence>MCGNNMSVPLLAEAVTVSGTEKETAAVIFLHGLGDTGHGWADTMTSIRLPYVKYICPHAPRIPVTLNMKMNMPSWFDLMGLSPESPEDEAGIKRAAENIKAIIDHEAKNGIPPHRVLLGGFSQGGALSLYTALTCQQQLAGVVGLSCWLPLHKTFPQAASGSGNKDTPILQCHGEMDPMIPVQFGSMTAEKLKTIVSPQKITFRTYPGLMHSSCPEVGSVEGEAGYLVTRVIPRYLLPLRMCPYSVDLGYSDCLQACTKLLYCTRKCVETHCTRSLVAVGIFRSVHFDSTQQLDSPSMTGFKNAGLDFYLSLWL</sequence>
<dbReference type="FunFam" id="3.40.50.1820:FF:000010">
    <property type="entry name" value="Acyl-protein thioesterase 2"/>
    <property type="match status" value="1"/>
</dbReference>
<comment type="subcellular location">
    <subcellularLocation>
        <location evidence="1">Cytoplasm</location>
    </subcellularLocation>
</comment>
<dbReference type="AlphaFoldDB" id="A0AAY4CC82"/>
<gene>
    <name evidence="12" type="primary">LYPLA2</name>
</gene>
<dbReference type="InterPro" id="IPR003140">
    <property type="entry name" value="PLipase/COase/thioEstase"/>
</dbReference>
<evidence type="ECO:0000256" key="4">
    <source>
        <dbReference type="ARBA" id="ARBA00022490"/>
    </source>
</evidence>
<keyword evidence="13" id="KW-1185">Reference proteome</keyword>
<evidence type="ECO:0000256" key="8">
    <source>
        <dbReference type="ARBA" id="ARBA00031195"/>
    </source>
</evidence>
<comment type="similarity">
    <text evidence="2">Belongs to the AB hydrolase superfamily. AB hydrolase 2 family.</text>
</comment>
<comment type="catalytic activity">
    <reaction evidence="10">
        <text>1-hexadecanoyl-sn-glycero-3-phosphocholine + H2O = sn-glycerol 3-phosphocholine + hexadecanoate + H(+)</text>
        <dbReference type="Rhea" id="RHEA:40435"/>
        <dbReference type="ChEBI" id="CHEBI:7896"/>
        <dbReference type="ChEBI" id="CHEBI:15377"/>
        <dbReference type="ChEBI" id="CHEBI:15378"/>
        <dbReference type="ChEBI" id="CHEBI:16870"/>
        <dbReference type="ChEBI" id="CHEBI:72998"/>
    </reaction>
    <physiologicalReaction direction="left-to-right" evidence="10">
        <dbReference type="Rhea" id="RHEA:40436"/>
    </physiologicalReaction>
</comment>
<protein>
    <recommendedName>
        <fullName evidence="3">palmitoyl-protein hydrolase</fullName>
        <ecNumber evidence="3">3.1.2.22</ecNumber>
    </recommendedName>
    <alternativeName>
        <fullName evidence="8">Palmitoyl-protein hydrolase</fullName>
    </alternativeName>
</protein>
<dbReference type="EC" id="3.1.2.22" evidence="3"/>
<keyword evidence="7" id="KW-0443">Lipid metabolism</keyword>
<dbReference type="Pfam" id="PF02230">
    <property type="entry name" value="Abhydrolase_2"/>
    <property type="match status" value="1"/>
</dbReference>
<dbReference type="GO" id="GO:0005737">
    <property type="term" value="C:cytoplasm"/>
    <property type="evidence" value="ECO:0007669"/>
    <property type="project" value="UniProtKB-SubCell"/>
</dbReference>
<comment type="catalytic activity">
    <reaction evidence="9">
        <text>S-hexadecanoyl-L-cysteinyl-[protein] + H2O = L-cysteinyl-[protein] + hexadecanoate + H(+)</text>
        <dbReference type="Rhea" id="RHEA:19233"/>
        <dbReference type="Rhea" id="RHEA-COMP:10131"/>
        <dbReference type="Rhea" id="RHEA-COMP:11032"/>
        <dbReference type="ChEBI" id="CHEBI:7896"/>
        <dbReference type="ChEBI" id="CHEBI:15377"/>
        <dbReference type="ChEBI" id="CHEBI:15378"/>
        <dbReference type="ChEBI" id="CHEBI:29950"/>
        <dbReference type="ChEBI" id="CHEBI:74151"/>
        <dbReference type="EC" id="3.1.2.22"/>
    </reaction>
</comment>
<dbReference type="PANTHER" id="PTHR10655:SF13">
    <property type="entry name" value="ACYL-PROTEIN THIOESTERASE 2"/>
    <property type="match status" value="1"/>
</dbReference>
<proteinExistence type="inferred from homology"/>
<keyword evidence="5" id="KW-0378">Hydrolase</keyword>
<dbReference type="SUPFAM" id="SSF53474">
    <property type="entry name" value="alpha/beta-Hydrolases"/>
    <property type="match status" value="1"/>
</dbReference>
<keyword evidence="6" id="KW-0276">Fatty acid metabolism</keyword>
<dbReference type="GO" id="GO:0008474">
    <property type="term" value="F:palmitoyl-(protein) hydrolase activity"/>
    <property type="evidence" value="ECO:0007669"/>
    <property type="project" value="UniProtKB-EC"/>
</dbReference>
<dbReference type="GeneTree" id="ENSGT00940000156197"/>
<reference evidence="12" key="2">
    <citation type="submission" date="2025-08" db="UniProtKB">
        <authorList>
            <consortium name="Ensembl"/>
        </authorList>
    </citation>
    <scope>IDENTIFICATION</scope>
</reference>
<reference evidence="12" key="3">
    <citation type="submission" date="2025-09" db="UniProtKB">
        <authorList>
            <consortium name="Ensembl"/>
        </authorList>
    </citation>
    <scope>IDENTIFICATION</scope>
</reference>
<dbReference type="InterPro" id="IPR029058">
    <property type="entry name" value="AB_hydrolase_fold"/>
</dbReference>
<accession>A0AAY4CC82</accession>
<evidence type="ECO:0000256" key="1">
    <source>
        <dbReference type="ARBA" id="ARBA00004496"/>
    </source>
</evidence>
<dbReference type="Gene3D" id="3.40.50.1820">
    <property type="entry name" value="alpha/beta hydrolase"/>
    <property type="match status" value="1"/>
</dbReference>
<feature type="domain" description="Phospholipase/carboxylesterase/thioesterase" evidence="11">
    <location>
        <begin position="13"/>
        <end position="216"/>
    </location>
</feature>
<dbReference type="Ensembl" id="ENSDCDT00010038186.1">
    <property type="protein sequence ID" value="ENSDCDP00010030800.1"/>
    <property type="gene ID" value="ENSDCDG00010019657.1"/>
</dbReference>
<dbReference type="GO" id="GO:0006631">
    <property type="term" value="P:fatty acid metabolic process"/>
    <property type="evidence" value="ECO:0007669"/>
    <property type="project" value="UniProtKB-KW"/>
</dbReference>
<evidence type="ECO:0000256" key="6">
    <source>
        <dbReference type="ARBA" id="ARBA00022832"/>
    </source>
</evidence>
<dbReference type="GO" id="GO:0052689">
    <property type="term" value="F:carboxylic ester hydrolase activity"/>
    <property type="evidence" value="ECO:0007669"/>
    <property type="project" value="TreeGrafter"/>
</dbReference>
<evidence type="ECO:0000256" key="5">
    <source>
        <dbReference type="ARBA" id="ARBA00022801"/>
    </source>
</evidence>
<evidence type="ECO:0000256" key="10">
    <source>
        <dbReference type="ARBA" id="ARBA00048656"/>
    </source>
</evidence>
<keyword evidence="4" id="KW-0963">Cytoplasm</keyword>